<proteinExistence type="evidence at transcript level"/>
<dbReference type="EMBL" id="BT061642">
    <property type="protein sequence ID" value="ACN26339.1"/>
    <property type="molecule type" value="mRNA"/>
</dbReference>
<sequence>MNTQPLLSCTSARGRLAGDFLRDPAQAVVEAIAGDGTRGLDVPVVVLYAVEREGIGDLRGCHGVLQVLLIREHQDHRALQVRVLQQPEQLVLDDVDPGAVRAVDHHDHGVCSPVVRRPRSAQAFLPS</sequence>
<protein>
    <submittedName>
        <fullName evidence="1">Uncharacterized protein</fullName>
    </submittedName>
</protein>
<evidence type="ECO:0000313" key="1">
    <source>
        <dbReference type="EMBL" id="ACN26339.1"/>
    </source>
</evidence>
<accession>C0HH36</accession>
<reference evidence="1" key="1">
    <citation type="journal article" date="2009" name="PLoS Genet.">
        <title>Sequencing, mapping, and analysis of 27,455 maize full-length cDNAs.</title>
        <authorList>
            <person name="Soderlund C."/>
            <person name="Descour A."/>
            <person name="Kudrna D."/>
            <person name="Bomhoff M."/>
            <person name="Boyd L."/>
            <person name="Currie J."/>
            <person name="Angelova A."/>
            <person name="Collura K."/>
            <person name="Wissotski M."/>
            <person name="Ashley E."/>
            <person name="Morrow D."/>
            <person name="Fernandes J."/>
            <person name="Walbot V."/>
            <person name="Yu Y."/>
        </authorList>
    </citation>
    <scope>NUCLEOTIDE SEQUENCE</scope>
    <source>
        <strain evidence="1">B73</strain>
    </source>
</reference>
<reference evidence="1" key="2">
    <citation type="submission" date="2012-06" db="EMBL/GenBank/DDBJ databases">
        <authorList>
            <person name="Yu Y."/>
            <person name="Currie J."/>
            <person name="Lomeli R."/>
            <person name="Angelova A."/>
            <person name="Collura K."/>
            <person name="Wissotski M."/>
            <person name="Campos D."/>
            <person name="Kudrna D."/>
            <person name="Golser W."/>
            <person name="Ashely E."/>
            <person name="Descour A."/>
            <person name="Fernandes J."/>
            <person name="Soderlund C."/>
            <person name="Walbot V."/>
        </authorList>
    </citation>
    <scope>NUCLEOTIDE SEQUENCE</scope>
    <source>
        <strain evidence="1">B73</strain>
    </source>
</reference>
<dbReference type="AlphaFoldDB" id="C0HH36"/>
<organism evidence="1">
    <name type="scientific">Zea mays</name>
    <name type="common">Maize</name>
    <dbReference type="NCBI Taxonomy" id="4577"/>
    <lineage>
        <taxon>Eukaryota</taxon>
        <taxon>Viridiplantae</taxon>
        <taxon>Streptophyta</taxon>
        <taxon>Embryophyta</taxon>
        <taxon>Tracheophyta</taxon>
        <taxon>Spermatophyta</taxon>
        <taxon>Magnoliopsida</taxon>
        <taxon>Liliopsida</taxon>
        <taxon>Poales</taxon>
        <taxon>Poaceae</taxon>
        <taxon>PACMAD clade</taxon>
        <taxon>Panicoideae</taxon>
        <taxon>Andropogonodae</taxon>
        <taxon>Andropogoneae</taxon>
        <taxon>Tripsacinae</taxon>
        <taxon>Zea</taxon>
    </lineage>
</organism>
<name>C0HH36_MAIZE</name>